<feature type="domain" description="GIY-YIG" evidence="15">
    <location>
        <begin position="15"/>
        <end position="93"/>
    </location>
</feature>
<gene>
    <name evidence="13 17" type="primary">uvrC</name>
    <name evidence="17" type="ORF">LZG35_19800</name>
</gene>
<dbReference type="GO" id="GO:0003677">
    <property type="term" value="F:DNA binding"/>
    <property type="evidence" value="ECO:0007669"/>
    <property type="project" value="UniProtKB-UniRule"/>
</dbReference>
<comment type="caution">
    <text evidence="17">The sequence shown here is derived from an EMBL/GenBank/DDBJ whole genome shotgun (WGS) entry which is preliminary data.</text>
</comment>
<keyword evidence="3 13" id="KW-0227">DNA damage</keyword>
<dbReference type="AlphaFoldDB" id="A0A9Q3W988"/>
<evidence type="ECO:0000256" key="8">
    <source>
        <dbReference type="ARBA" id="ARBA00059452"/>
    </source>
</evidence>
<dbReference type="Gene3D" id="1.10.150.20">
    <property type="entry name" value="5' to 3' exonuclease, C-terminal subdomain"/>
    <property type="match status" value="1"/>
</dbReference>
<dbReference type="SUPFAM" id="SSF46600">
    <property type="entry name" value="C-terminal UvrC-binding domain of UvrB"/>
    <property type="match status" value="1"/>
</dbReference>
<dbReference type="KEGG" id="axe:P40_09725"/>
<evidence type="ECO:0000256" key="11">
    <source>
        <dbReference type="ARBA" id="ARBA00067419"/>
    </source>
</evidence>
<evidence type="ECO:0000256" key="9">
    <source>
        <dbReference type="ARBA" id="ARBA00061531"/>
    </source>
</evidence>
<evidence type="ECO:0000313" key="18">
    <source>
        <dbReference type="Proteomes" id="UP001107961"/>
    </source>
</evidence>
<dbReference type="InterPro" id="IPR000305">
    <property type="entry name" value="GIY-YIG_endonuc"/>
</dbReference>
<dbReference type="SMART" id="SM00278">
    <property type="entry name" value="HhH1"/>
    <property type="match status" value="2"/>
</dbReference>
<dbReference type="InterPro" id="IPR001162">
    <property type="entry name" value="UvrC_RNase_H_dom"/>
</dbReference>
<dbReference type="InterPro" id="IPR001943">
    <property type="entry name" value="UVR_dom"/>
</dbReference>
<evidence type="ECO:0000256" key="6">
    <source>
        <dbReference type="ARBA" id="ARBA00023204"/>
    </source>
</evidence>
<dbReference type="InterPro" id="IPR035901">
    <property type="entry name" value="GIY-YIG_endonuc_sf"/>
</dbReference>
<dbReference type="FunFam" id="3.30.420.340:FF:000001">
    <property type="entry name" value="UvrABC system protein C"/>
    <property type="match status" value="1"/>
</dbReference>
<dbReference type="EMBL" id="JAJVKT010000032">
    <property type="protein sequence ID" value="MCE7510889.1"/>
    <property type="molecule type" value="Genomic_DNA"/>
</dbReference>
<evidence type="ECO:0000256" key="1">
    <source>
        <dbReference type="ARBA" id="ARBA00004496"/>
    </source>
</evidence>
<dbReference type="Pfam" id="PF22920">
    <property type="entry name" value="UvrC_RNaseH"/>
    <property type="match status" value="1"/>
</dbReference>
<dbReference type="InterPro" id="IPR036876">
    <property type="entry name" value="UVR_dom_sf"/>
</dbReference>
<dbReference type="InterPro" id="IPR050066">
    <property type="entry name" value="UvrABC_protein_C"/>
</dbReference>
<dbReference type="NCBIfam" id="NF001824">
    <property type="entry name" value="PRK00558.1-5"/>
    <property type="match status" value="1"/>
</dbReference>
<dbReference type="GO" id="GO:0009380">
    <property type="term" value="C:excinuclease repair complex"/>
    <property type="evidence" value="ECO:0007669"/>
    <property type="project" value="InterPro"/>
</dbReference>
<evidence type="ECO:0000259" key="15">
    <source>
        <dbReference type="PROSITE" id="PS50164"/>
    </source>
</evidence>
<dbReference type="Pfam" id="PF02151">
    <property type="entry name" value="UVR"/>
    <property type="match status" value="1"/>
</dbReference>
<comment type="subunit">
    <text evidence="10 13">Interacts with UvrB in an incision complex.</text>
</comment>
<dbReference type="FunFam" id="3.40.1440.10:FF:000001">
    <property type="entry name" value="UvrABC system protein C"/>
    <property type="match status" value="1"/>
</dbReference>
<evidence type="ECO:0000256" key="12">
    <source>
        <dbReference type="ARBA" id="ARBA00077138"/>
    </source>
</evidence>
<dbReference type="InterPro" id="IPR010994">
    <property type="entry name" value="RuvA_2-like"/>
</dbReference>
<dbReference type="Gene3D" id="3.30.420.340">
    <property type="entry name" value="UvrC, RNAse H endonuclease domain"/>
    <property type="match status" value="1"/>
</dbReference>
<dbReference type="PANTHER" id="PTHR30562">
    <property type="entry name" value="UVRC/OXIDOREDUCTASE"/>
    <property type="match status" value="1"/>
</dbReference>
<evidence type="ECO:0000256" key="13">
    <source>
        <dbReference type="HAMAP-Rule" id="MF_00203"/>
    </source>
</evidence>
<reference evidence="17" key="1">
    <citation type="submission" date="2022-01" db="EMBL/GenBank/DDBJ databases">
        <authorList>
            <person name="Karlyshev A.V."/>
            <person name="Jaspars M."/>
        </authorList>
    </citation>
    <scope>NUCLEOTIDE SEQUENCE</scope>
    <source>
        <strain evidence="17">AGSA3-2</strain>
    </source>
</reference>
<dbReference type="Pfam" id="PF14520">
    <property type="entry name" value="HHH_5"/>
    <property type="match status" value="1"/>
</dbReference>
<evidence type="ECO:0000256" key="10">
    <source>
        <dbReference type="ARBA" id="ARBA00062841"/>
    </source>
</evidence>
<dbReference type="SUPFAM" id="SSF82771">
    <property type="entry name" value="GIY-YIG endonuclease"/>
    <property type="match status" value="1"/>
</dbReference>
<dbReference type="SUPFAM" id="SSF47781">
    <property type="entry name" value="RuvA domain 2-like"/>
    <property type="match status" value="1"/>
</dbReference>
<keyword evidence="7 13" id="KW-0742">SOS response</keyword>
<keyword evidence="6 13" id="KW-0234">DNA repair</keyword>
<dbReference type="InterPro" id="IPR004791">
    <property type="entry name" value="UvrC"/>
</dbReference>
<dbReference type="Pfam" id="PF08459">
    <property type="entry name" value="UvrC_RNaseH_dom"/>
    <property type="match status" value="1"/>
</dbReference>
<evidence type="ECO:0000256" key="4">
    <source>
        <dbReference type="ARBA" id="ARBA00022769"/>
    </source>
</evidence>
<sequence>MSSFDAKHFLAHCPRTPGVYRMLDGKGGVLYVGKARDLRARLSSYFQKRVDSAKTRALVAKIEAVETTVTGSEAEALLLEQSLIKTLRPPYNILLRDDKSYPYIKITTSDRFPRVTFHRGSRRPGAQYFGPYPSAGSVRETLALIEKVFLIRNCRDSFFRNRSRPCLQYQIHRCTAPCVDLVSEEHYATQVRMAIDFLSGRSREVTRRLTREMEAAAERLEFERAAELRDQLAAVQAVQQKQNVEAGSGNVDAVAIATRHGLAVIEVLMVRQGRVLGHRSFRPDTRGEDNQEEILEAFLAQYYLGERDEQSIPKEILLPMALPGAEALQEALAGRYQRQIRLAWRVRAGRSAWLNMAKTNAEQTIAGDLAAREHLESRFHALETLLEADAPIRHVECFDISHTQGERAVASCVVFDQHGPRKGDYRHFNVTPDQGGDDYQALEEAVRRRYQRVVKEEGRLPDLLLIDGGKGQMRRAFEVIQSLQLDNRILVMGIGKGPTRKPGLEALYLPDGRELVPGGGDSALHLLQQIRDEAHRFAITGHRARRAKARRSGLEEIPGVGPKRRKALLSHFGGLKQLRNASKEELARVEGVNAQTAQTIYDWFHG</sequence>
<dbReference type="PROSITE" id="PS50165">
    <property type="entry name" value="UVRC"/>
    <property type="match status" value="1"/>
</dbReference>
<keyword evidence="18" id="KW-1185">Reference proteome</keyword>
<dbReference type="RefSeq" id="WP_080530897.1">
    <property type="nucleotide sequence ID" value="NZ_CBDDTQ010000005.1"/>
</dbReference>
<dbReference type="PROSITE" id="PS50164">
    <property type="entry name" value="GIY_YIG"/>
    <property type="match status" value="1"/>
</dbReference>
<protein>
    <recommendedName>
        <fullName evidence="11 13">UvrABC system protein C</fullName>
        <shortName evidence="13">Protein UvrC</shortName>
    </recommendedName>
    <alternativeName>
        <fullName evidence="12 13">Excinuclease ABC subunit C</fullName>
    </alternativeName>
</protein>
<organism evidence="17 18">
    <name type="scientific">Alloalcanivorax xenomutans</name>
    <dbReference type="NCBI Taxonomy" id="1094342"/>
    <lineage>
        <taxon>Bacteria</taxon>
        <taxon>Pseudomonadati</taxon>
        <taxon>Pseudomonadota</taxon>
        <taxon>Gammaproteobacteria</taxon>
        <taxon>Oceanospirillales</taxon>
        <taxon>Alcanivoracaceae</taxon>
        <taxon>Alloalcanivorax</taxon>
    </lineage>
</organism>
<dbReference type="InterPro" id="IPR038476">
    <property type="entry name" value="UvrC_RNase_H_dom_sf"/>
</dbReference>
<keyword evidence="4 13" id="KW-0228">DNA excision</keyword>
<dbReference type="Pfam" id="PF01541">
    <property type="entry name" value="GIY-YIG"/>
    <property type="match status" value="1"/>
</dbReference>
<evidence type="ECO:0000256" key="5">
    <source>
        <dbReference type="ARBA" id="ARBA00022881"/>
    </source>
</evidence>
<dbReference type="NCBIfam" id="TIGR00194">
    <property type="entry name" value="uvrC"/>
    <property type="match status" value="1"/>
</dbReference>
<evidence type="ECO:0000259" key="14">
    <source>
        <dbReference type="PROSITE" id="PS50151"/>
    </source>
</evidence>
<dbReference type="GO" id="GO:0009432">
    <property type="term" value="P:SOS response"/>
    <property type="evidence" value="ECO:0007669"/>
    <property type="project" value="UniProtKB-UniRule"/>
</dbReference>
<comment type="function">
    <text evidence="8 13">The UvrABC repair system catalyzes the recognition and processing of DNA lesions. UvrC both incises the 5' and 3' sides of the lesion. The N-terminal half is responsible for the 3' incision and the C-terminal half is responsible for the 5' incision.</text>
</comment>
<dbReference type="Gene3D" id="4.10.860.10">
    <property type="entry name" value="UVR domain"/>
    <property type="match status" value="1"/>
</dbReference>
<feature type="domain" description="UvrC family homology region profile" evidence="16">
    <location>
        <begin position="254"/>
        <end position="480"/>
    </location>
</feature>
<comment type="subcellular location">
    <subcellularLocation>
        <location evidence="1 13">Cytoplasm</location>
    </subcellularLocation>
</comment>
<dbReference type="Gene3D" id="3.40.1440.10">
    <property type="entry name" value="GIY-YIG endonuclease"/>
    <property type="match status" value="1"/>
</dbReference>
<dbReference type="HAMAP" id="MF_00203">
    <property type="entry name" value="UvrC"/>
    <property type="match status" value="1"/>
</dbReference>
<dbReference type="Proteomes" id="UP001107961">
    <property type="component" value="Unassembled WGS sequence"/>
</dbReference>
<proteinExistence type="inferred from homology"/>
<dbReference type="GO" id="GO:0006289">
    <property type="term" value="P:nucleotide-excision repair"/>
    <property type="evidence" value="ECO:0007669"/>
    <property type="project" value="UniProtKB-UniRule"/>
</dbReference>
<evidence type="ECO:0000256" key="7">
    <source>
        <dbReference type="ARBA" id="ARBA00023236"/>
    </source>
</evidence>
<dbReference type="GO" id="GO:0009381">
    <property type="term" value="F:excinuclease ABC activity"/>
    <property type="evidence" value="ECO:0007669"/>
    <property type="project" value="UniProtKB-UniRule"/>
</dbReference>
<dbReference type="GO" id="GO:0005737">
    <property type="term" value="C:cytoplasm"/>
    <property type="evidence" value="ECO:0007669"/>
    <property type="project" value="UniProtKB-SubCell"/>
</dbReference>
<evidence type="ECO:0000313" key="17">
    <source>
        <dbReference type="EMBL" id="MCE7510889.1"/>
    </source>
</evidence>
<dbReference type="InterPro" id="IPR003583">
    <property type="entry name" value="Hlx-hairpin-Hlx_DNA-bd_motif"/>
</dbReference>
<dbReference type="InterPro" id="IPR047296">
    <property type="entry name" value="GIY-YIG_UvrC_Cho"/>
</dbReference>
<evidence type="ECO:0000256" key="2">
    <source>
        <dbReference type="ARBA" id="ARBA00022490"/>
    </source>
</evidence>
<dbReference type="FunFam" id="1.10.150.20:FF:000005">
    <property type="entry name" value="UvrABC system protein C"/>
    <property type="match status" value="1"/>
</dbReference>
<keyword evidence="2 13" id="KW-0963">Cytoplasm</keyword>
<evidence type="ECO:0000256" key="3">
    <source>
        <dbReference type="ARBA" id="ARBA00022763"/>
    </source>
</evidence>
<comment type="similarity">
    <text evidence="9 13">Belongs to the UvrC family.</text>
</comment>
<dbReference type="CDD" id="cd10434">
    <property type="entry name" value="GIY-YIG_UvrC_Cho"/>
    <property type="match status" value="1"/>
</dbReference>
<feature type="domain" description="UVR" evidence="14">
    <location>
        <begin position="203"/>
        <end position="238"/>
    </location>
</feature>
<evidence type="ECO:0000259" key="16">
    <source>
        <dbReference type="PROSITE" id="PS50165"/>
    </source>
</evidence>
<accession>A0A9Q3W988</accession>
<dbReference type="PROSITE" id="PS50151">
    <property type="entry name" value="UVR"/>
    <property type="match status" value="1"/>
</dbReference>
<dbReference type="PANTHER" id="PTHR30562:SF1">
    <property type="entry name" value="UVRABC SYSTEM PROTEIN C"/>
    <property type="match status" value="1"/>
</dbReference>
<name>A0A9Q3W988_9GAMM</name>
<keyword evidence="5 13" id="KW-0267">Excision nuclease</keyword>
<dbReference type="SMART" id="SM00465">
    <property type="entry name" value="GIYc"/>
    <property type="match status" value="1"/>
</dbReference>